<evidence type="ECO:0000256" key="2">
    <source>
        <dbReference type="ARBA" id="ARBA00022448"/>
    </source>
</evidence>
<reference evidence="8 9" key="1">
    <citation type="submission" date="2017-09" db="EMBL/GenBank/DDBJ databases">
        <title>The diverse metabolic capabilities of V. boronicumulans make it an excellent choice for continued studies on novel biodegradation.</title>
        <authorList>
            <person name="Sun S."/>
        </authorList>
    </citation>
    <scope>NUCLEOTIDE SEQUENCE [LARGE SCALE GENOMIC DNA]</scope>
    <source>
        <strain evidence="8 9">J1</strain>
    </source>
</reference>
<comment type="similarity">
    <text evidence="7">Belongs to the binding-protein-dependent transport system permease family.</text>
</comment>
<evidence type="ECO:0000256" key="4">
    <source>
        <dbReference type="ARBA" id="ARBA00022692"/>
    </source>
</evidence>
<keyword evidence="3" id="KW-1003">Cell membrane</keyword>
<evidence type="ECO:0000256" key="7">
    <source>
        <dbReference type="RuleBase" id="RU363032"/>
    </source>
</evidence>
<evidence type="ECO:0000313" key="9">
    <source>
        <dbReference type="Proteomes" id="UP000217154"/>
    </source>
</evidence>
<feature type="transmembrane region" description="Helical" evidence="7">
    <location>
        <begin position="130"/>
        <end position="151"/>
    </location>
</feature>
<feature type="transmembrane region" description="Helical" evidence="7">
    <location>
        <begin position="225"/>
        <end position="244"/>
    </location>
</feature>
<dbReference type="PANTHER" id="PTHR30151">
    <property type="entry name" value="ALKANE SULFONATE ABC TRANSPORTER-RELATED, MEMBRANE SUBUNIT"/>
    <property type="match status" value="1"/>
</dbReference>
<keyword evidence="5 7" id="KW-1133">Transmembrane helix</keyword>
<name>A0A250DSL7_9BURK</name>
<keyword evidence="6 7" id="KW-0472">Membrane</keyword>
<keyword evidence="2 7" id="KW-0813">Transport</keyword>
<dbReference type="PROSITE" id="PS50928">
    <property type="entry name" value="ABC_TM1"/>
    <property type="match status" value="1"/>
</dbReference>
<dbReference type="PANTHER" id="PTHR30151:SF20">
    <property type="entry name" value="ABC TRANSPORTER PERMEASE PROTEIN HI_0355-RELATED"/>
    <property type="match status" value="1"/>
</dbReference>
<organism evidence="8 9">
    <name type="scientific">Variovorax boronicumulans</name>
    <dbReference type="NCBI Taxonomy" id="436515"/>
    <lineage>
        <taxon>Bacteria</taxon>
        <taxon>Pseudomonadati</taxon>
        <taxon>Pseudomonadota</taxon>
        <taxon>Betaproteobacteria</taxon>
        <taxon>Burkholderiales</taxon>
        <taxon>Comamonadaceae</taxon>
        <taxon>Variovorax</taxon>
    </lineage>
</organism>
<keyword evidence="4 7" id="KW-0812">Transmembrane</keyword>
<sequence length="256" mass="27947">MHPAPSSRAESWRRFTDPALLFLALGLLWEKSVDVFGIKRYLLPPLSQVLDSLWTNRMALLVQSWVTTQEVLAGFALAAVGGVLLGLAIHAIPVVRRALYPLIVVFQGLPKIALAPLMVIWFGYGDTSKVLMAFLFAFFPVVIATMGGLAGTPAHLVEHFRAIRASSWTTFRRLYVPSALPSIMDGLRSAMPLAVIGAIVGEFVGSERGLGHLILEANANARTDYLFAALVVISVVAGLLYLLVELAAKRIWWRGL</sequence>
<dbReference type="OrthoDB" id="8138334at2"/>
<evidence type="ECO:0000256" key="6">
    <source>
        <dbReference type="ARBA" id="ARBA00023136"/>
    </source>
</evidence>
<dbReference type="KEGG" id="vbo:CKY39_29770"/>
<evidence type="ECO:0000256" key="5">
    <source>
        <dbReference type="ARBA" id="ARBA00022989"/>
    </source>
</evidence>
<dbReference type="Proteomes" id="UP000217154">
    <property type="component" value="Chromosome"/>
</dbReference>
<dbReference type="GO" id="GO:0055085">
    <property type="term" value="P:transmembrane transport"/>
    <property type="evidence" value="ECO:0007669"/>
    <property type="project" value="InterPro"/>
</dbReference>
<dbReference type="InterPro" id="IPR035906">
    <property type="entry name" value="MetI-like_sf"/>
</dbReference>
<dbReference type="SUPFAM" id="SSF161098">
    <property type="entry name" value="MetI-like"/>
    <property type="match status" value="1"/>
</dbReference>
<evidence type="ECO:0000256" key="1">
    <source>
        <dbReference type="ARBA" id="ARBA00004651"/>
    </source>
</evidence>
<comment type="subcellular location">
    <subcellularLocation>
        <location evidence="1 7">Cell membrane</location>
        <topology evidence="1 7">Multi-pass membrane protein</topology>
    </subcellularLocation>
</comment>
<dbReference type="Pfam" id="PF00528">
    <property type="entry name" value="BPD_transp_1"/>
    <property type="match status" value="1"/>
</dbReference>
<proteinExistence type="inferred from homology"/>
<feature type="transmembrane region" description="Helical" evidence="7">
    <location>
        <begin position="71"/>
        <end position="92"/>
    </location>
</feature>
<dbReference type="CDD" id="cd06261">
    <property type="entry name" value="TM_PBP2"/>
    <property type="match status" value="1"/>
</dbReference>
<protein>
    <submittedName>
        <fullName evidence="8">ABC transporter permease</fullName>
    </submittedName>
</protein>
<accession>A0A250DSL7</accession>
<dbReference type="EMBL" id="CP023284">
    <property type="protein sequence ID" value="ATA56943.1"/>
    <property type="molecule type" value="Genomic_DNA"/>
</dbReference>
<feature type="transmembrane region" description="Helical" evidence="7">
    <location>
        <begin position="99"/>
        <end position="124"/>
    </location>
</feature>
<dbReference type="GO" id="GO:0005886">
    <property type="term" value="C:plasma membrane"/>
    <property type="evidence" value="ECO:0007669"/>
    <property type="project" value="UniProtKB-SubCell"/>
</dbReference>
<dbReference type="RefSeq" id="WP_082818351.1">
    <property type="nucleotide sequence ID" value="NZ_BKDI01000007.1"/>
</dbReference>
<evidence type="ECO:0000313" key="8">
    <source>
        <dbReference type="EMBL" id="ATA56943.1"/>
    </source>
</evidence>
<gene>
    <name evidence="8" type="ORF">CKY39_29770</name>
</gene>
<dbReference type="AlphaFoldDB" id="A0A250DSL7"/>
<dbReference type="InterPro" id="IPR000515">
    <property type="entry name" value="MetI-like"/>
</dbReference>
<dbReference type="Gene3D" id="1.10.3720.10">
    <property type="entry name" value="MetI-like"/>
    <property type="match status" value="1"/>
</dbReference>
<evidence type="ECO:0000256" key="3">
    <source>
        <dbReference type="ARBA" id="ARBA00022475"/>
    </source>
</evidence>